<dbReference type="Proteomes" id="UP000007013">
    <property type="component" value="Chromosome"/>
</dbReference>
<feature type="chain" id="PRO_5002772568" evidence="8">
    <location>
        <begin position="24"/>
        <end position="716"/>
    </location>
</feature>
<keyword evidence="10" id="KW-0121">Carboxypeptidase</keyword>
<keyword evidence="6 7" id="KW-0482">Metalloprotease</keyword>
<evidence type="ECO:0000259" key="9">
    <source>
        <dbReference type="Pfam" id="PF01432"/>
    </source>
</evidence>
<dbReference type="KEGG" id="ote:Oter_1262"/>
<dbReference type="HOGENOM" id="CLU_001805_4_0_0"/>
<evidence type="ECO:0000256" key="5">
    <source>
        <dbReference type="ARBA" id="ARBA00022833"/>
    </source>
</evidence>
<keyword evidence="2 7" id="KW-0645">Protease</keyword>
<evidence type="ECO:0000256" key="4">
    <source>
        <dbReference type="ARBA" id="ARBA00022801"/>
    </source>
</evidence>
<dbReference type="FunFam" id="3.40.390.10:FF:000009">
    <property type="entry name" value="Oligopeptidase A"/>
    <property type="match status" value="1"/>
</dbReference>
<keyword evidence="8" id="KW-0732">Signal</keyword>
<dbReference type="GO" id="GO:0004180">
    <property type="term" value="F:carboxypeptidase activity"/>
    <property type="evidence" value="ECO:0007669"/>
    <property type="project" value="UniProtKB-KW"/>
</dbReference>
<dbReference type="GO" id="GO:0046872">
    <property type="term" value="F:metal ion binding"/>
    <property type="evidence" value="ECO:0007669"/>
    <property type="project" value="UniProtKB-UniRule"/>
</dbReference>
<keyword evidence="4 7" id="KW-0378">Hydrolase</keyword>
<protein>
    <submittedName>
        <fullName evidence="10">Peptidyl-dipeptidase Dcp</fullName>
        <ecNumber evidence="10">3.4.15.5</ecNumber>
    </submittedName>
</protein>
<dbReference type="CDD" id="cd06456">
    <property type="entry name" value="M3A_DCP"/>
    <property type="match status" value="1"/>
</dbReference>
<dbReference type="GO" id="GO:0008241">
    <property type="term" value="F:peptidyl-dipeptidase activity"/>
    <property type="evidence" value="ECO:0007669"/>
    <property type="project" value="UniProtKB-EC"/>
</dbReference>
<dbReference type="EC" id="3.4.15.5" evidence="10"/>
<accession>B1ZPM8</accession>
<sequence>MLNLIPRPWRLFPLLGATTLLCAQDPAAAVGASNPLLTESPLPLQYPAFDQIKDDHFLPAFEQGMSEELAEVDAIANNPASPTFENTILALEKSGALLDRAGRTFYNLNSANTNPERQKIQRSLAPRLAAHNDAIKLNAALFTRIASLYEQRTSLGLDAEAQRLLWRYHQDFVRAGARLSEPDKAKLKTLNAELATLQTTFTQNVLKERDASSVLVDTREELAGLTDAQIAAAAAAAKTAGHEGQYLLALVNTTGQAPLTTLTHRALRQRIMEASLARGSRGNEFDNRAVVSAIAKKRAERAALLGYANHAAYQLEDQTVGSVDRLNKLLAQIAPAAVANARREAADMQAIADQENAGFQIAAWDWALYAEKVRQARYAFDESQLKPYYELNRVLADGVFYAAGRLYGISFQERHDLPVYEPTVRVFDVLDADGSQLAIFLFDPYARSSKNGGAWASSYVSQNPLRGTKPVVANHLNIAKPSDGQPTLLTHDEVNTAFHEFGHALHAMFSHVSYPRFAGSSVPRDFVEFPSQVNEMWATWPEVLQNFAKHYQTGAALPAELVAKVKAANKFNQGHATTEYLAATLLDQAYHQIGATEVPAPDAVLAFETAALQRYGVEFAPVPPRYRTTYFSHTFSGGYSAGYYSYIWAEVLDAQSVEWIKAHGGLTRENGDRLRRTVLSRGGSKDALDLFRDFAGAEPDIQPLLTRRGLDQPATE</sequence>
<organism evidence="10 11">
    <name type="scientific">Opitutus terrae (strain DSM 11246 / JCM 15787 / PB90-1)</name>
    <dbReference type="NCBI Taxonomy" id="452637"/>
    <lineage>
        <taxon>Bacteria</taxon>
        <taxon>Pseudomonadati</taxon>
        <taxon>Verrucomicrobiota</taxon>
        <taxon>Opitutia</taxon>
        <taxon>Opitutales</taxon>
        <taxon>Opitutaceae</taxon>
        <taxon>Opitutus</taxon>
    </lineage>
</organism>
<dbReference type="Pfam" id="PF01432">
    <property type="entry name" value="Peptidase_M3"/>
    <property type="match status" value="1"/>
</dbReference>
<dbReference type="AlphaFoldDB" id="B1ZPM8"/>
<dbReference type="OrthoDB" id="9773538at2"/>
<dbReference type="GO" id="GO:0005829">
    <property type="term" value="C:cytosol"/>
    <property type="evidence" value="ECO:0007669"/>
    <property type="project" value="UniProtKB-ARBA"/>
</dbReference>
<feature type="signal peptide" evidence="8">
    <location>
        <begin position="1"/>
        <end position="23"/>
    </location>
</feature>
<dbReference type="SUPFAM" id="SSF55486">
    <property type="entry name" value="Metalloproteases ('zincins'), catalytic domain"/>
    <property type="match status" value="1"/>
</dbReference>
<evidence type="ECO:0000313" key="11">
    <source>
        <dbReference type="Proteomes" id="UP000007013"/>
    </source>
</evidence>
<dbReference type="InterPro" id="IPR024079">
    <property type="entry name" value="MetalloPept_cat_dom_sf"/>
</dbReference>
<dbReference type="InterPro" id="IPR024077">
    <property type="entry name" value="Neurolysin/TOP_dom2"/>
</dbReference>
<keyword evidence="5 7" id="KW-0862">Zinc</keyword>
<name>B1ZPM8_OPITP</name>
<comment type="cofactor">
    <cofactor evidence="7">
        <name>Zn(2+)</name>
        <dbReference type="ChEBI" id="CHEBI:29105"/>
    </cofactor>
    <text evidence="7">Binds 1 zinc ion.</text>
</comment>
<evidence type="ECO:0000256" key="2">
    <source>
        <dbReference type="ARBA" id="ARBA00022670"/>
    </source>
</evidence>
<keyword evidence="11" id="KW-1185">Reference proteome</keyword>
<dbReference type="InterPro" id="IPR001567">
    <property type="entry name" value="Pept_M3A_M3B_dom"/>
</dbReference>
<dbReference type="eggNOG" id="COG0339">
    <property type="taxonomic scope" value="Bacteria"/>
</dbReference>
<keyword evidence="3 7" id="KW-0479">Metal-binding</keyword>
<evidence type="ECO:0000256" key="6">
    <source>
        <dbReference type="ARBA" id="ARBA00023049"/>
    </source>
</evidence>
<dbReference type="GO" id="GO:0004222">
    <property type="term" value="F:metalloendopeptidase activity"/>
    <property type="evidence" value="ECO:0007669"/>
    <property type="project" value="InterPro"/>
</dbReference>
<dbReference type="Gene3D" id="1.10.1370.10">
    <property type="entry name" value="Neurolysin, domain 3"/>
    <property type="match status" value="1"/>
</dbReference>
<evidence type="ECO:0000256" key="1">
    <source>
        <dbReference type="ARBA" id="ARBA00006040"/>
    </source>
</evidence>
<feature type="domain" description="Peptidase M3A/M3B catalytic" evidence="9">
    <location>
        <begin position="262"/>
        <end position="708"/>
    </location>
</feature>
<proteinExistence type="inferred from homology"/>
<dbReference type="PANTHER" id="PTHR43660">
    <property type="entry name" value="DIPEPTIDYL CARBOXYPEPTIDASE"/>
    <property type="match status" value="1"/>
</dbReference>
<gene>
    <name evidence="10" type="ordered locus">Oter_1262</name>
</gene>
<evidence type="ECO:0000256" key="8">
    <source>
        <dbReference type="SAM" id="SignalP"/>
    </source>
</evidence>
<dbReference type="Gene3D" id="1.10.1370.40">
    <property type="match status" value="1"/>
</dbReference>
<evidence type="ECO:0000256" key="7">
    <source>
        <dbReference type="RuleBase" id="RU003435"/>
    </source>
</evidence>
<dbReference type="PANTHER" id="PTHR43660:SF1">
    <property type="entry name" value="DIPEPTIDYL CARBOXYPEPTIDASE"/>
    <property type="match status" value="1"/>
</dbReference>
<dbReference type="Gene3D" id="3.40.390.10">
    <property type="entry name" value="Collagenase (Catalytic Domain)"/>
    <property type="match status" value="1"/>
</dbReference>
<reference evidence="10 11" key="1">
    <citation type="journal article" date="2011" name="J. Bacteriol.">
        <title>Genome sequence of the verrucomicrobium Opitutus terrae PB90-1, an abundant inhabitant of rice paddy soil ecosystems.</title>
        <authorList>
            <person name="van Passel M.W."/>
            <person name="Kant R."/>
            <person name="Palva A."/>
            <person name="Copeland A."/>
            <person name="Lucas S."/>
            <person name="Lapidus A."/>
            <person name="Glavina del Rio T."/>
            <person name="Pitluck S."/>
            <person name="Goltsman E."/>
            <person name="Clum A."/>
            <person name="Sun H."/>
            <person name="Schmutz J."/>
            <person name="Larimer F.W."/>
            <person name="Land M.L."/>
            <person name="Hauser L."/>
            <person name="Kyrpides N."/>
            <person name="Mikhailova N."/>
            <person name="Richardson P.P."/>
            <person name="Janssen P.H."/>
            <person name="de Vos W.M."/>
            <person name="Smidt H."/>
        </authorList>
    </citation>
    <scope>NUCLEOTIDE SEQUENCE [LARGE SCALE GENOMIC DNA]</scope>
    <source>
        <strain evidence="11">DSM 11246 / JCM 15787 / PB90-1</strain>
    </source>
</reference>
<dbReference type="InterPro" id="IPR045090">
    <property type="entry name" value="Pept_M3A_M3B"/>
</dbReference>
<evidence type="ECO:0000313" key="10">
    <source>
        <dbReference type="EMBL" id="ACB74547.1"/>
    </source>
</evidence>
<dbReference type="GO" id="GO:0006508">
    <property type="term" value="P:proteolysis"/>
    <property type="evidence" value="ECO:0007669"/>
    <property type="project" value="UniProtKB-KW"/>
</dbReference>
<evidence type="ECO:0000256" key="3">
    <source>
        <dbReference type="ARBA" id="ARBA00022723"/>
    </source>
</evidence>
<dbReference type="EMBL" id="CP001032">
    <property type="protein sequence ID" value="ACB74547.1"/>
    <property type="molecule type" value="Genomic_DNA"/>
</dbReference>
<dbReference type="RefSeq" id="WP_012374085.1">
    <property type="nucleotide sequence ID" value="NC_010571.1"/>
</dbReference>
<comment type="similarity">
    <text evidence="1 7">Belongs to the peptidase M3 family.</text>
</comment>
<dbReference type="InterPro" id="IPR034005">
    <property type="entry name" value="M3A_DCP"/>
</dbReference>